<dbReference type="InterPro" id="IPR011044">
    <property type="entry name" value="Quino_amine_DH_bsu"/>
</dbReference>
<gene>
    <name evidence="2" type="ORF">SAMN04489717_3928</name>
</gene>
<dbReference type="STRING" id="117157.SAMN04489717_3928"/>
<dbReference type="Proteomes" id="UP000198983">
    <property type="component" value="Chromosome I"/>
</dbReference>
<keyword evidence="1" id="KW-0732">Signal</keyword>
<organism evidence="2 3">
    <name type="scientific">Actinopolymorpha singaporensis</name>
    <dbReference type="NCBI Taxonomy" id="117157"/>
    <lineage>
        <taxon>Bacteria</taxon>
        <taxon>Bacillati</taxon>
        <taxon>Actinomycetota</taxon>
        <taxon>Actinomycetes</taxon>
        <taxon>Propionibacteriales</taxon>
        <taxon>Actinopolymorphaceae</taxon>
        <taxon>Actinopolymorpha</taxon>
    </lineage>
</organism>
<evidence type="ECO:0000313" key="3">
    <source>
        <dbReference type="Proteomes" id="UP000198983"/>
    </source>
</evidence>
<dbReference type="RefSeq" id="WP_092655070.1">
    <property type="nucleotide sequence ID" value="NZ_LT629732.1"/>
</dbReference>
<dbReference type="InterPro" id="IPR045383">
    <property type="entry name" value="DUF6528"/>
</dbReference>
<keyword evidence="3" id="KW-1185">Reference proteome</keyword>
<dbReference type="OrthoDB" id="1007317at2"/>
<reference evidence="2 3" key="1">
    <citation type="submission" date="2016-10" db="EMBL/GenBank/DDBJ databases">
        <authorList>
            <person name="de Groot N.N."/>
        </authorList>
    </citation>
    <scope>NUCLEOTIDE SEQUENCE [LARGE SCALE GENOMIC DNA]</scope>
    <source>
        <strain evidence="2 3">DSM 22024</strain>
    </source>
</reference>
<sequence length="327" mass="34923">MRVTRGILAGVSACLLAATVAGPAAAATAAGRPRPAPIIVTEQAGDRIVVLDTTKRWANSNATLWSWRPGADSDTGDTSTSWGLPDDARLRTGADGRQYVLVTDSYGLLASVPYPDKGPVAWSVDVGRSPNPHGIDLLPDGNIAVAASNGSWIRVYTASQGRHSDTYVEAALPGAHEVWWDARLTVLWAIGDHLLVKYAVGGTPAAPTLTQQAAYTLPSNWGHDLGPVAGDPDRLWLTTVYGVHQFQKSTGKFVSFPRQRELYALNIKSVGTDAATGTVLETTPKAGNPCSWCTDQVDLFVGADQTEEKVLPGAQIYRARWFDEESS</sequence>
<feature type="chain" id="PRO_5009262930" evidence="1">
    <location>
        <begin position="27"/>
        <end position="327"/>
    </location>
</feature>
<dbReference type="SUPFAM" id="SSF50969">
    <property type="entry name" value="YVTN repeat-like/Quinoprotein amine dehydrogenase"/>
    <property type="match status" value="1"/>
</dbReference>
<evidence type="ECO:0000313" key="2">
    <source>
        <dbReference type="EMBL" id="SDS80285.1"/>
    </source>
</evidence>
<proteinExistence type="predicted"/>
<dbReference type="AlphaFoldDB" id="A0A1H1V6G1"/>
<dbReference type="Pfam" id="PF20138">
    <property type="entry name" value="DUF6528"/>
    <property type="match status" value="1"/>
</dbReference>
<protein>
    <submittedName>
        <fullName evidence="2">Uncharacterized protein</fullName>
    </submittedName>
</protein>
<dbReference type="EMBL" id="LT629732">
    <property type="protein sequence ID" value="SDS80285.1"/>
    <property type="molecule type" value="Genomic_DNA"/>
</dbReference>
<evidence type="ECO:0000256" key="1">
    <source>
        <dbReference type="SAM" id="SignalP"/>
    </source>
</evidence>
<feature type="signal peptide" evidence="1">
    <location>
        <begin position="1"/>
        <end position="26"/>
    </location>
</feature>
<accession>A0A1H1V6G1</accession>
<name>A0A1H1V6G1_9ACTN</name>